<protein>
    <submittedName>
        <fullName evidence="2">Uncharacterized protein</fullName>
    </submittedName>
</protein>
<feature type="region of interest" description="Disordered" evidence="1">
    <location>
        <begin position="40"/>
        <end position="59"/>
    </location>
</feature>
<feature type="compositionally biased region" description="Polar residues" evidence="1">
    <location>
        <begin position="14"/>
        <end position="25"/>
    </location>
</feature>
<dbReference type="AlphaFoldDB" id="I1C0Q4"/>
<dbReference type="InParanoid" id="I1C0Q4"/>
<dbReference type="VEuPathDB" id="FungiDB:RO3G_06739"/>
<name>I1C0Q4_RHIO9</name>
<evidence type="ECO:0000313" key="3">
    <source>
        <dbReference type="Proteomes" id="UP000009138"/>
    </source>
</evidence>
<evidence type="ECO:0000256" key="1">
    <source>
        <dbReference type="SAM" id="MobiDB-lite"/>
    </source>
</evidence>
<feature type="region of interest" description="Disordered" evidence="1">
    <location>
        <begin position="1"/>
        <end position="25"/>
    </location>
</feature>
<keyword evidence="3" id="KW-1185">Reference proteome</keyword>
<dbReference type="GeneID" id="93613710"/>
<dbReference type="RefSeq" id="XP_067517430.1">
    <property type="nucleotide sequence ID" value="XM_067661329.1"/>
</dbReference>
<accession>I1C0Q4</accession>
<gene>
    <name evidence="2" type="ORF">RO3G_06739</name>
</gene>
<dbReference type="Proteomes" id="UP000009138">
    <property type="component" value="Unassembled WGS sequence"/>
</dbReference>
<dbReference type="EMBL" id="CH476736">
    <property type="protein sequence ID" value="EIE82034.1"/>
    <property type="molecule type" value="Genomic_DNA"/>
</dbReference>
<reference evidence="2 3" key="1">
    <citation type="journal article" date="2009" name="PLoS Genet.">
        <title>Genomic analysis of the basal lineage fungus Rhizopus oryzae reveals a whole-genome duplication.</title>
        <authorList>
            <person name="Ma L.-J."/>
            <person name="Ibrahim A.S."/>
            <person name="Skory C."/>
            <person name="Grabherr M.G."/>
            <person name="Burger G."/>
            <person name="Butler M."/>
            <person name="Elias M."/>
            <person name="Idnurm A."/>
            <person name="Lang B.F."/>
            <person name="Sone T."/>
            <person name="Abe A."/>
            <person name="Calvo S.E."/>
            <person name="Corrochano L.M."/>
            <person name="Engels R."/>
            <person name="Fu J."/>
            <person name="Hansberg W."/>
            <person name="Kim J.-M."/>
            <person name="Kodira C.D."/>
            <person name="Koehrsen M.J."/>
            <person name="Liu B."/>
            <person name="Miranda-Saavedra D."/>
            <person name="O'Leary S."/>
            <person name="Ortiz-Castellanos L."/>
            <person name="Poulter R."/>
            <person name="Rodriguez-Romero J."/>
            <person name="Ruiz-Herrera J."/>
            <person name="Shen Y.-Q."/>
            <person name="Zeng Q."/>
            <person name="Galagan J."/>
            <person name="Birren B.W."/>
            <person name="Cuomo C.A."/>
            <person name="Wickes B.L."/>
        </authorList>
    </citation>
    <scope>NUCLEOTIDE SEQUENCE [LARGE SCALE GENOMIC DNA]</scope>
    <source>
        <strain evidence="3">RA 99-880 / ATCC MYA-4621 / FGSC 9543 / NRRL 43880</strain>
    </source>
</reference>
<sequence length="74" mass="7715">MSENTLGEIADGTSIPTGSPSTVNPSVQLGTMASKYAHSDITPMEEDTPTPVTPKPEDVHAYPVTMVQTASVPT</sequence>
<organism evidence="2 3">
    <name type="scientific">Rhizopus delemar (strain RA 99-880 / ATCC MYA-4621 / FGSC 9543 / NRRL 43880)</name>
    <name type="common">Mucormycosis agent</name>
    <name type="synonym">Rhizopus arrhizus var. delemar</name>
    <dbReference type="NCBI Taxonomy" id="246409"/>
    <lineage>
        <taxon>Eukaryota</taxon>
        <taxon>Fungi</taxon>
        <taxon>Fungi incertae sedis</taxon>
        <taxon>Mucoromycota</taxon>
        <taxon>Mucoromycotina</taxon>
        <taxon>Mucoromycetes</taxon>
        <taxon>Mucorales</taxon>
        <taxon>Mucorineae</taxon>
        <taxon>Rhizopodaceae</taxon>
        <taxon>Rhizopus</taxon>
    </lineage>
</organism>
<evidence type="ECO:0000313" key="2">
    <source>
        <dbReference type="EMBL" id="EIE82034.1"/>
    </source>
</evidence>
<proteinExistence type="predicted"/>